<dbReference type="PROSITE" id="PS00455">
    <property type="entry name" value="AMP_BINDING"/>
    <property type="match status" value="1"/>
</dbReference>
<name>A0ABP6QDX7_9ACTN</name>
<dbReference type="PANTHER" id="PTHR43767:SF1">
    <property type="entry name" value="NONRIBOSOMAL PEPTIDE SYNTHASE PES1 (EUROFUNG)-RELATED"/>
    <property type="match status" value="1"/>
</dbReference>
<dbReference type="InterPro" id="IPR000873">
    <property type="entry name" value="AMP-dep_synth/lig_dom"/>
</dbReference>
<dbReference type="Proteomes" id="UP001501237">
    <property type="component" value="Unassembled WGS sequence"/>
</dbReference>
<dbReference type="Pfam" id="PF13193">
    <property type="entry name" value="AMP-binding_C"/>
    <property type="match status" value="1"/>
</dbReference>
<comment type="caution">
    <text evidence="3">The sequence shown here is derived from an EMBL/GenBank/DDBJ whole genome shotgun (WGS) entry which is preliminary data.</text>
</comment>
<dbReference type="InterPro" id="IPR025110">
    <property type="entry name" value="AMP-bd_C"/>
</dbReference>
<dbReference type="Pfam" id="PF00501">
    <property type="entry name" value="AMP-binding"/>
    <property type="match status" value="1"/>
</dbReference>
<dbReference type="PANTHER" id="PTHR43767">
    <property type="entry name" value="LONG-CHAIN-FATTY-ACID--COA LIGASE"/>
    <property type="match status" value="1"/>
</dbReference>
<dbReference type="CDD" id="cd04433">
    <property type="entry name" value="AFD_class_I"/>
    <property type="match status" value="1"/>
</dbReference>
<feature type="domain" description="AMP-dependent synthetase/ligase" evidence="1">
    <location>
        <begin position="25"/>
        <end position="356"/>
    </location>
</feature>
<dbReference type="EMBL" id="BAAAUV010000012">
    <property type="protein sequence ID" value="GAA3221793.1"/>
    <property type="molecule type" value="Genomic_DNA"/>
</dbReference>
<protein>
    <submittedName>
        <fullName evidence="3">Long-chain fatty acid--CoA ligase</fullName>
    </submittedName>
</protein>
<dbReference type="InterPro" id="IPR045851">
    <property type="entry name" value="AMP-bd_C_sf"/>
</dbReference>
<dbReference type="GO" id="GO:0016874">
    <property type="term" value="F:ligase activity"/>
    <property type="evidence" value="ECO:0007669"/>
    <property type="project" value="UniProtKB-KW"/>
</dbReference>
<accession>A0ABP6QDX7</accession>
<organism evidence="3 4">
    <name type="scientific">Actinocorallia longicatena</name>
    <dbReference type="NCBI Taxonomy" id="111803"/>
    <lineage>
        <taxon>Bacteria</taxon>
        <taxon>Bacillati</taxon>
        <taxon>Actinomycetota</taxon>
        <taxon>Actinomycetes</taxon>
        <taxon>Streptosporangiales</taxon>
        <taxon>Thermomonosporaceae</taxon>
        <taxon>Actinocorallia</taxon>
    </lineage>
</organism>
<keyword evidence="4" id="KW-1185">Reference proteome</keyword>
<dbReference type="Gene3D" id="3.40.50.12780">
    <property type="entry name" value="N-terminal domain of ligase-like"/>
    <property type="match status" value="1"/>
</dbReference>
<dbReference type="InterPro" id="IPR050237">
    <property type="entry name" value="ATP-dep_AMP-bd_enzyme"/>
</dbReference>
<evidence type="ECO:0000259" key="1">
    <source>
        <dbReference type="Pfam" id="PF00501"/>
    </source>
</evidence>
<evidence type="ECO:0000259" key="2">
    <source>
        <dbReference type="Pfam" id="PF13193"/>
    </source>
</evidence>
<dbReference type="InterPro" id="IPR020845">
    <property type="entry name" value="AMP-binding_CS"/>
</dbReference>
<dbReference type="InterPro" id="IPR042099">
    <property type="entry name" value="ANL_N_sf"/>
</dbReference>
<evidence type="ECO:0000313" key="4">
    <source>
        <dbReference type="Proteomes" id="UP001501237"/>
    </source>
</evidence>
<proteinExistence type="predicted"/>
<feature type="domain" description="AMP-binding enzyme C-terminal" evidence="2">
    <location>
        <begin position="422"/>
        <end position="496"/>
    </location>
</feature>
<dbReference type="SUPFAM" id="SSF56801">
    <property type="entry name" value="Acetyl-CoA synthetase-like"/>
    <property type="match status" value="1"/>
</dbReference>
<dbReference type="Gene3D" id="3.30.300.30">
    <property type="match status" value="1"/>
</dbReference>
<reference evidence="4" key="1">
    <citation type="journal article" date="2019" name="Int. J. Syst. Evol. Microbiol.">
        <title>The Global Catalogue of Microorganisms (GCM) 10K type strain sequencing project: providing services to taxonomists for standard genome sequencing and annotation.</title>
        <authorList>
            <consortium name="The Broad Institute Genomics Platform"/>
            <consortium name="The Broad Institute Genome Sequencing Center for Infectious Disease"/>
            <person name="Wu L."/>
            <person name="Ma J."/>
        </authorList>
    </citation>
    <scope>NUCLEOTIDE SEQUENCE [LARGE SCALE GENOMIC DNA]</scope>
    <source>
        <strain evidence="4">JCM 9377</strain>
    </source>
</reference>
<gene>
    <name evidence="3" type="ORF">GCM10010468_47170</name>
</gene>
<keyword evidence="3" id="KW-0436">Ligase</keyword>
<evidence type="ECO:0000313" key="3">
    <source>
        <dbReference type="EMBL" id="GAA3221793.1"/>
    </source>
</evidence>
<dbReference type="RefSeq" id="WP_344831978.1">
    <property type="nucleotide sequence ID" value="NZ_BAAAUV010000012.1"/>
</dbReference>
<sequence>MSLTGSEADATVTGTGRPGIAGVLDRALSERPGAVAVVGRSGELTYAELDAAADRAAAAFSELGVGPGDRVAVCLPNDLDIVIAFHGAMRLGAIWTGVGEALAVPEKRRLLEDGAPSIVIALPGVAAELGDRWRAVALPLWRSLVAAAGRPPAVDVDVHAPAAIAYTSGTTGLPRGIVHSQHNLLLPGEVLVTTRGWGPELRKGDCLPLTILNMMVLTTLLTARAGGVCVLMDRRDAEGVAEWIGDHGVTHWNGVAAQLRDLARRRLPGLACLREVWSGGADCPEEVRTAFADAYGLVPRTTYGLTEAPTVVAIDPVGDRHAAPASGLVLGHLLVRALDDAGEALPPGRVGELCVSARPDGPWAGRWRPPLGVWSGGAVEPWPPGPLRTGDLGSVDDDGWLRVVDRRKLVIVRGGANVYPAEIERILLAQPGVTGAVVFGVPDDRLGERVGCLVELDPAATSLEELRGVCSTQLARYKVPERWATVAALPRNAMGKVVRTGLPSLLPVPPKREEREPC</sequence>